<dbReference type="EMBL" id="CP002104">
    <property type="protein sequence ID" value="ADP38362.1"/>
    <property type="molecule type" value="Genomic_DNA"/>
</dbReference>
<dbReference type="HOGENOM" id="CLU_2787914_0_0_11"/>
<accession>E3D8G8</accession>
<protein>
    <submittedName>
        <fullName evidence="1">Uncharacterized protein</fullName>
    </submittedName>
</protein>
<gene>
    <name evidence="1" type="ordered locus">HMPREF0421_20278</name>
</gene>
<evidence type="ECO:0000313" key="1">
    <source>
        <dbReference type="EMBL" id="ADP38362.1"/>
    </source>
</evidence>
<organism evidence="1 2">
    <name type="scientific">Gardnerella vaginalis (strain ATCC 14019 / 317)</name>
    <dbReference type="NCBI Taxonomy" id="525284"/>
    <lineage>
        <taxon>Bacteria</taxon>
        <taxon>Bacillati</taxon>
        <taxon>Actinomycetota</taxon>
        <taxon>Actinomycetes</taxon>
        <taxon>Bifidobacteriales</taxon>
        <taxon>Bifidobacteriaceae</taxon>
        <taxon>Gardnerella</taxon>
    </lineage>
</organism>
<dbReference type="Proteomes" id="UP000001453">
    <property type="component" value="Chromosome"/>
</dbReference>
<reference evidence="1 2" key="1">
    <citation type="journal article" date="2010" name="PLoS ONE">
        <title>Comparative genomics of Gardnerella vaginalis strains reveals substantial differences in metabolic and virulence potential.</title>
        <authorList>
            <person name="Yeoman C.J."/>
            <person name="Yildirim S."/>
            <person name="Thomas S.M."/>
            <person name="Durkin A.S."/>
            <person name="Torralba M."/>
            <person name="Sutton G."/>
            <person name="Buhay C.J."/>
            <person name="Ding Y."/>
            <person name="Dugan-Rocha S.P."/>
            <person name="Muzny D.M."/>
            <person name="Qin X."/>
            <person name="Gibbs R.A."/>
            <person name="Leigh S.R."/>
            <person name="Stumpf R."/>
            <person name="White B.A."/>
            <person name="Highlander S.K."/>
            <person name="Nelson K.E."/>
            <person name="Wilson B.A."/>
        </authorList>
    </citation>
    <scope>NUCLEOTIDE SEQUENCE [LARGE SCALE GENOMIC DNA]</scope>
    <source>
        <strain evidence="2">ATCC 14019 / 317</strain>
    </source>
</reference>
<evidence type="ECO:0000313" key="2">
    <source>
        <dbReference type="Proteomes" id="UP000001453"/>
    </source>
</evidence>
<dbReference type="PATRIC" id="fig|525284.18.peg.272"/>
<proteinExistence type="predicted"/>
<sequence>MLRIDLHERLKRSARMHFDSLSLLKAESTVCFQRKRRRERAVTRERYTSFAAKNLESLPHLRSDLPFA</sequence>
<name>E3D8G8_GARV3</name>
<dbReference type="AlphaFoldDB" id="E3D8G8"/>
<dbReference type="KEGG" id="gvg:HMPREF0421_20278"/>